<evidence type="ECO:0000256" key="3">
    <source>
        <dbReference type="ARBA" id="ARBA00023274"/>
    </source>
</evidence>
<dbReference type="PROSITE" id="PS00579">
    <property type="entry name" value="RIBOSOMAL_L29"/>
    <property type="match status" value="1"/>
</dbReference>
<accession>A0A1M6X361</accession>
<dbReference type="PANTHER" id="PTHR10916:SF0">
    <property type="entry name" value="LARGE RIBOSOMAL SUBUNIT PROTEIN UL29C"/>
    <property type="match status" value="1"/>
</dbReference>
<keyword evidence="2 5" id="KW-0689">Ribosomal protein</keyword>
<dbReference type="InterPro" id="IPR050063">
    <property type="entry name" value="Ribosomal_protein_uL29"/>
</dbReference>
<dbReference type="InterPro" id="IPR001854">
    <property type="entry name" value="Ribosomal_uL29"/>
</dbReference>
<accession>A0A1T4PJS3</accession>
<dbReference type="GO" id="GO:0006412">
    <property type="term" value="P:translation"/>
    <property type="evidence" value="ECO:0007669"/>
    <property type="project" value="UniProtKB-UniRule"/>
</dbReference>
<dbReference type="PANTHER" id="PTHR10916">
    <property type="entry name" value="60S RIBOSOMAL PROTEIN L35/50S RIBOSOMAL PROTEIN L29"/>
    <property type="match status" value="1"/>
</dbReference>
<organism evidence="6 8">
    <name type="scientific">Fibrobacter intestinalis</name>
    <dbReference type="NCBI Taxonomy" id="28122"/>
    <lineage>
        <taxon>Bacteria</taxon>
        <taxon>Pseudomonadati</taxon>
        <taxon>Fibrobacterota</taxon>
        <taxon>Fibrobacteria</taxon>
        <taxon>Fibrobacterales</taxon>
        <taxon>Fibrobacteraceae</taxon>
        <taxon>Fibrobacter</taxon>
    </lineage>
</organism>
<dbReference type="InterPro" id="IPR018254">
    <property type="entry name" value="Ribosomal_uL29_CS"/>
</dbReference>
<evidence type="ECO:0000256" key="5">
    <source>
        <dbReference type="HAMAP-Rule" id="MF_00374"/>
    </source>
</evidence>
<evidence type="ECO:0000256" key="2">
    <source>
        <dbReference type="ARBA" id="ARBA00022980"/>
    </source>
</evidence>
<dbReference type="CDD" id="cd00427">
    <property type="entry name" value="Ribosomal_L29_HIP"/>
    <property type="match status" value="1"/>
</dbReference>
<dbReference type="InterPro" id="IPR036049">
    <property type="entry name" value="Ribosomal_uL29_sf"/>
</dbReference>
<comment type="similarity">
    <text evidence="1 5">Belongs to the universal ribosomal protein uL29 family.</text>
</comment>
<sequence>MKARELRELSTEQLKEKLAQFNLDLFNNRFSAKTGNSAEKPVTARSIRKDIARVKTILTERAKA</sequence>
<name>A0A1M6X361_9BACT</name>
<evidence type="ECO:0000313" key="8">
    <source>
        <dbReference type="Proteomes" id="UP000184275"/>
    </source>
</evidence>
<dbReference type="AlphaFoldDB" id="A0A1M6X361"/>
<proteinExistence type="inferred from homology"/>
<keyword evidence="8" id="KW-1185">Reference proteome</keyword>
<dbReference type="Proteomes" id="UP000190449">
    <property type="component" value="Unassembled WGS sequence"/>
</dbReference>
<reference evidence="8" key="2">
    <citation type="submission" date="2016-11" db="EMBL/GenBank/DDBJ databases">
        <authorList>
            <person name="Varghese N."/>
            <person name="Submissions S."/>
        </authorList>
    </citation>
    <scope>NUCLEOTIDE SEQUENCE [LARGE SCALE GENOMIC DNA]</scope>
    <source>
        <strain evidence="8">UWOS</strain>
    </source>
</reference>
<evidence type="ECO:0000256" key="4">
    <source>
        <dbReference type="ARBA" id="ARBA00035204"/>
    </source>
</evidence>
<gene>
    <name evidence="5" type="primary">rpmC</name>
    <name evidence="7" type="ORF">SAMN02745108_01964</name>
    <name evidence="6" type="ORF">SAMN05720469_12845</name>
</gene>
<dbReference type="GO" id="GO:0022625">
    <property type="term" value="C:cytosolic large ribosomal subunit"/>
    <property type="evidence" value="ECO:0007669"/>
    <property type="project" value="TreeGrafter"/>
</dbReference>
<dbReference type="Gene3D" id="1.10.287.310">
    <property type="match status" value="1"/>
</dbReference>
<evidence type="ECO:0000313" key="6">
    <source>
        <dbReference type="EMBL" id="SHL00378.1"/>
    </source>
</evidence>
<dbReference type="RefSeq" id="WP_073305507.1">
    <property type="nucleotide sequence ID" value="NZ_FRAW01000028.1"/>
</dbReference>
<dbReference type="EMBL" id="FRAW01000028">
    <property type="protein sequence ID" value="SHL00378.1"/>
    <property type="molecule type" value="Genomic_DNA"/>
</dbReference>
<dbReference type="STRING" id="28122.SAMN02745108_01964"/>
<reference evidence="6" key="1">
    <citation type="submission" date="2016-11" db="EMBL/GenBank/DDBJ databases">
        <authorList>
            <person name="Jaros S."/>
            <person name="Januszkiewicz K."/>
            <person name="Wedrychowicz H."/>
        </authorList>
    </citation>
    <scope>NUCLEOTIDE SEQUENCE [LARGE SCALE GENOMIC DNA]</scope>
    <source>
        <strain evidence="6">UWOS</strain>
    </source>
</reference>
<dbReference type="GO" id="GO:0003735">
    <property type="term" value="F:structural constituent of ribosome"/>
    <property type="evidence" value="ECO:0007669"/>
    <property type="project" value="InterPro"/>
</dbReference>
<dbReference type="HAMAP" id="MF_00374">
    <property type="entry name" value="Ribosomal_uL29"/>
    <property type="match status" value="1"/>
</dbReference>
<dbReference type="Proteomes" id="UP000184275">
    <property type="component" value="Unassembled WGS sequence"/>
</dbReference>
<dbReference type="EMBL" id="FUWU01000035">
    <property type="protein sequence ID" value="SJZ91719.1"/>
    <property type="molecule type" value="Genomic_DNA"/>
</dbReference>
<dbReference type="NCBIfam" id="TIGR00012">
    <property type="entry name" value="L29"/>
    <property type="match status" value="1"/>
</dbReference>
<evidence type="ECO:0000313" key="9">
    <source>
        <dbReference type="Proteomes" id="UP000190449"/>
    </source>
</evidence>
<evidence type="ECO:0000313" key="7">
    <source>
        <dbReference type="EMBL" id="SJZ91719.1"/>
    </source>
</evidence>
<keyword evidence="3 5" id="KW-0687">Ribonucleoprotein</keyword>
<reference evidence="7 9" key="3">
    <citation type="submission" date="2017-02" db="EMBL/GenBank/DDBJ databases">
        <authorList>
            <person name="Peterson S.W."/>
        </authorList>
    </citation>
    <scope>NUCLEOTIDE SEQUENCE [LARGE SCALE GENOMIC DNA]</scope>
    <source>
        <strain evidence="7 9">ATCC 43854</strain>
    </source>
</reference>
<evidence type="ECO:0000256" key="1">
    <source>
        <dbReference type="ARBA" id="ARBA00009254"/>
    </source>
</evidence>
<protein>
    <recommendedName>
        <fullName evidence="4 5">Large ribosomal subunit protein uL29</fullName>
    </recommendedName>
</protein>
<dbReference type="Pfam" id="PF00831">
    <property type="entry name" value="Ribosomal_L29"/>
    <property type="match status" value="1"/>
</dbReference>
<dbReference type="SUPFAM" id="SSF46561">
    <property type="entry name" value="Ribosomal protein L29 (L29p)"/>
    <property type="match status" value="1"/>
</dbReference>
<dbReference type="FunFam" id="1.10.287.310:FF:000001">
    <property type="entry name" value="50S ribosomal protein L29"/>
    <property type="match status" value="1"/>
</dbReference>